<dbReference type="InterPro" id="IPR050327">
    <property type="entry name" value="Proton-linked_MCT"/>
</dbReference>
<dbReference type="Pfam" id="PF07690">
    <property type="entry name" value="MFS_1"/>
    <property type="match status" value="1"/>
</dbReference>
<dbReference type="PANTHER" id="PTHR11360">
    <property type="entry name" value="MONOCARBOXYLATE TRANSPORTER"/>
    <property type="match status" value="1"/>
</dbReference>
<keyword evidence="7" id="KW-1185">Reference proteome</keyword>
<dbReference type="InterPro" id="IPR011701">
    <property type="entry name" value="MFS"/>
</dbReference>
<comment type="caution">
    <text evidence="6">The sequence shown here is derived from an EMBL/GenBank/DDBJ whole genome shotgun (WGS) entry which is preliminary data.</text>
</comment>
<dbReference type="Proteomes" id="UP000721236">
    <property type="component" value="Unassembled WGS sequence"/>
</dbReference>
<feature type="transmembrane region" description="Helical" evidence="4">
    <location>
        <begin position="104"/>
        <end position="128"/>
    </location>
</feature>
<gene>
    <name evidence="6" type="ORF">LMG21510_01022</name>
</gene>
<feature type="transmembrane region" description="Helical" evidence="4">
    <location>
        <begin position="283"/>
        <end position="301"/>
    </location>
</feature>
<dbReference type="CDD" id="cd17355">
    <property type="entry name" value="MFS_YcxA_like"/>
    <property type="match status" value="1"/>
</dbReference>
<name>A0ABM8WLQ0_9BURK</name>
<feature type="transmembrane region" description="Helical" evidence="4">
    <location>
        <begin position="344"/>
        <end position="370"/>
    </location>
</feature>
<accession>A0ABM8WLQ0</accession>
<feature type="transmembrane region" description="Helical" evidence="4">
    <location>
        <begin position="43"/>
        <end position="64"/>
    </location>
</feature>
<feature type="transmembrane region" description="Helical" evidence="4">
    <location>
        <begin position="313"/>
        <end position="332"/>
    </location>
</feature>
<evidence type="ECO:0000313" key="6">
    <source>
        <dbReference type="EMBL" id="CAG9168286.1"/>
    </source>
</evidence>
<keyword evidence="1 4" id="KW-0812">Transmembrane</keyword>
<evidence type="ECO:0000256" key="2">
    <source>
        <dbReference type="ARBA" id="ARBA00022989"/>
    </source>
</evidence>
<evidence type="ECO:0000256" key="4">
    <source>
        <dbReference type="SAM" id="Phobius"/>
    </source>
</evidence>
<evidence type="ECO:0000313" key="7">
    <source>
        <dbReference type="Proteomes" id="UP000721236"/>
    </source>
</evidence>
<evidence type="ECO:0000256" key="3">
    <source>
        <dbReference type="ARBA" id="ARBA00023136"/>
    </source>
</evidence>
<evidence type="ECO:0000259" key="5">
    <source>
        <dbReference type="PROSITE" id="PS50850"/>
    </source>
</evidence>
<evidence type="ECO:0000256" key="1">
    <source>
        <dbReference type="ARBA" id="ARBA00022692"/>
    </source>
</evidence>
<reference evidence="6 7" key="1">
    <citation type="submission" date="2021-08" db="EMBL/GenBank/DDBJ databases">
        <authorList>
            <person name="Peeters C."/>
        </authorList>
    </citation>
    <scope>NUCLEOTIDE SEQUENCE [LARGE SCALE GENOMIC DNA]</scope>
    <source>
        <strain evidence="6 7">LMG 21510</strain>
    </source>
</reference>
<dbReference type="SUPFAM" id="SSF103473">
    <property type="entry name" value="MFS general substrate transporter"/>
    <property type="match status" value="1"/>
</dbReference>
<protein>
    <recommendedName>
        <fullName evidence="5">Major facilitator superfamily (MFS) profile domain-containing protein</fullName>
    </recommendedName>
</protein>
<keyword evidence="2 4" id="KW-1133">Transmembrane helix</keyword>
<proteinExistence type="predicted"/>
<organism evidence="6 7">
    <name type="scientific">Cupriavidus respiraculi</name>
    <dbReference type="NCBI Taxonomy" id="195930"/>
    <lineage>
        <taxon>Bacteria</taxon>
        <taxon>Pseudomonadati</taxon>
        <taxon>Pseudomonadota</taxon>
        <taxon>Betaproteobacteria</taxon>
        <taxon>Burkholderiales</taxon>
        <taxon>Burkholderiaceae</taxon>
        <taxon>Cupriavidus</taxon>
    </lineage>
</organism>
<feature type="transmembrane region" description="Helical" evidence="4">
    <location>
        <begin position="256"/>
        <end position="276"/>
    </location>
</feature>
<feature type="domain" description="Major facilitator superfamily (MFS) profile" evidence="5">
    <location>
        <begin position="11"/>
        <end position="399"/>
    </location>
</feature>
<sequence length="408" mass="42006">MSSRLNELRPALPILIGASVMLSLAMGLRQSLGIFMPPLTRDVGISVSDFTVAIAVQNLAWGLLQPWAGAWAARVGFRPLMVGGALLYAVGLVLLATAHSMVGVVLGAGVAIGASMACTGSAISMAVAARPVSPALRSTVLGIVSGAGSIGALIAAPVGQVAAQAYGWRVGLAAFIVLALVMLPAAWVAGRVDRLPLPAFAGAQQNAREALGTALRNAPFMVMAAAYFVCGMQLVFLTTHLPSYLDVCGMDPMLSAQALGVIGGFNVLGSVFFGWAGGRVNKLLLLGAIYTIRSLALIWYFSSLPTPESTLVFAAVMGFLWLGVAPLVAGWIAETFGLRWQAMLGGVAFMSHQFGSFVGAFGGGLIYDAFGSYNAAWQGGVALGLVAGAAQILFALSTRPRPPAPVPT</sequence>
<dbReference type="Gene3D" id="1.20.1250.20">
    <property type="entry name" value="MFS general substrate transporter like domains"/>
    <property type="match status" value="1"/>
</dbReference>
<feature type="transmembrane region" description="Helical" evidence="4">
    <location>
        <begin position="76"/>
        <end position="98"/>
    </location>
</feature>
<dbReference type="PANTHER" id="PTHR11360:SF284">
    <property type="entry name" value="EG:103B4.3 PROTEIN-RELATED"/>
    <property type="match status" value="1"/>
</dbReference>
<feature type="transmembrane region" description="Helical" evidence="4">
    <location>
        <begin position="376"/>
        <end position="396"/>
    </location>
</feature>
<dbReference type="PROSITE" id="PS50850">
    <property type="entry name" value="MFS"/>
    <property type="match status" value="1"/>
</dbReference>
<feature type="transmembrane region" description="Helical" evidence="4">
    <location>
        <begin position="218"/>
        <end position="236"/>
    </location>
</feature>
<dbReference type="InterPro" id="IPR036259">
    <property type="entry name" value="MFS_trans_sf"/>
</dbReference>
<feature type="transmembrane region" description="Helical" evidence="4">
    <location>
        <begin position="166"/>
        <end position="189"/>
    </location>
</feature>
<dbReference type="InterPro" id="IPR020846">
    <property type="entry name" value="MFS_dom"/>
</dbReference>
<feature type="transmembrane region" description="Helical" evidence="4">
    <location>
        <begin position="140"/>
        <end position="160"/>
    </location>
</feature>
<dbReference type="EMBL" id="CAJZAH010000001">
    <property type="protein sequence ID" value="CAG9168286.1"/>
    <property type="molecule type" value="Genomic_DNA"/>
</dbReference>
<keyword evidence="3 4" id="KW-0472">Membrane</keyword>